<dbReference type="Proteomes" id="UP000006813">
    <property type="component" value="Unassembled WGS sequence"/>
</dbReference>
<accession>G5BUF8</accession>
<dbReference type="AlphaFoldDB" id="G5BUF8"/>
<dbReference type="InParanoid" id="G5BUF8"/>
<sequence length="209" mass="23131">MYGALSKVDMRRGSAFSDPRRPMENLYNMAMTSTTHHAITTSQKDGALLNMNVNRAPEVPKSSVVHGILYTWNHGCGQSHVTVEMITRVCGGLNEDENRATNVLNCSGMCGAVRTVIVSRALHVLTTSGMGGALDNMNVSTALPHPDTPLYTWSCYNRKYEWKAIQQRYDQSPGPNHIKCVQNPNKVDVSKPTPMAQPSQLPYMEFCTL</sequence>
<organism evidence="1 2">
    <name type="scientific">Heterocephalus glaber</name>
    <name type="common">Naked mole rat</name>
    <dbReference type="NCBI Taxonomy" id="10181"/>
    <lineage>
        <taxon>Eukaryota</taxon>
        <taxon>Metazoa</taxon>
        <taxon>Chordata</taxon>
        <taxon>Craniata</taxon>
        <taxon>Vertebrata</taxon>
        <taxon>Euteleostomi</taxon>
        <taxon>Mammalia</taxon>
        <taxon>Eutheria</taxon>
        <taxon>Euarchontoglires</taxon>
        <taxon>Glires</taxon>
        <taxon>Rodentia</taxon>
        <taxon>Hystricomorpha</taxon>
        <taxon>Bathyergidae</taxon>
        <taxon>Heterocephalus</taxon>
    </lineage>
</organism>
<dbReference type="EMBL" id="JH171957">
    <property type="protein sequence ID" value="EHB12919.1"/>
    <property type="molecule type" value="Genomic_DNA"/>
</dbReference>
<evidence type="ECO:0000313" key="1">
    <source>
        <dbReference type="EMBL" id="EHB12919.1"/>
    </source>
</evidence>
<evidence type="ECO:0000313" key="2">
    <source>
        <dbReference type="Proteomes" id="UP000006813"/>
    </source>
</evidence>
<reference evidence="1 2" key="1">
    <citation type="journal article" date="2011" name="Nature">
        <title>Genome sequencing reveals insights into physiology and longevity of the naked mole rat.</title>
        <authorList>
            <person name="Kim E.B."/>
            <person name="Fang X."/>
            <person name="Fushan A.A."/>
            <person name="Huang Z."/>
            <person name="Lobanov A.V."/>
            <person name="Han L."/>
            <person name="Marino S.M."/>
            <person name="Sun X."/>
            <person name="Turanov A.A."/>
            <person name="Yang P."/>
            <person name="Yim S.H."/>
            <person name="Zhao X."/>
            <person name="Kasaikina M.V."/>
            <person name="Stoletzki N."/>
            <person name="Peng C."/>
            <person name="Polak P."/>
            <person name="Xiong Z."/>
            <person name="Kiezun A."/>
            <person name="Zhu Y."/>
            <person name="Chen Y."/>
            <person name="Kryukov G.V."/>
            <person name="Zhang Q."/>
            <person name="Peshkin L."/>
            <person name="Yang L."/>
            <person name="Bronson R.T."/>
            <person name="Buffenstein R."/>
            <person name="Wang B."/>
            <person name="Han C."/>
            <person name="Li Q."/>
            <person name="Chen L."/>
            <person name="Zhao W."/>
            <person name="Sunyaev S.R."/>
            <person name="Park T.J."/>
            <person name="Zhang G."/>
            <person name="Wang J."/>
            <person name="Gladyshev V.N."/>
        </authorList>
    </citation>
    <scope>NUCLEOTIDE SEQUENCE [LARGE SCALE GENOMIC DNA]</scope>
</reference>
<name>G5BUF8_HETGA</name>
<protein>
    <submittedName>
        <fullName evidence="1">Uncharacterized protein</fullName>
    </submittedName>
</protein>
<gene>
    <name evidence="1" type="ORF">GW7_14522</name>
</gene>
<proteinExistence type="predicted"/>